<dbReference type="AlphaFoldDB" id="A0A1F7HIX2"/>
<gene>
    <name evidence="3" type="ORF">A3F29_01045</name>
</gene>
<feature type="domain" description="LytR/CpsA/Psr regulator C-terminal" evidence="2">
    <location>
        <begin position="386"/>
        <end position="475"/>
    </location>
</feature>
<dbReference type="Gene3D" id="3.30.420.40">
    <property type="match status" value="2"/>
</dbReference>
<dbReference type="InterPro" id="IPR027381">
    <property type="entry name" value="LytR/CpsA/Psr_C"/>
</dbReference>
<protein>
    <recommendedName>
        <fullName evidence="2">LytR/CpsA/Psr regulator C-terminal domain-containing protein</fullName>
    </recommendedName>
</protein>
<organism evidence="3 4">
    <name type="scientific">Candidatus Roizmanbacteria bacterium RIFCSPHIGHO2_12_FULL_33_9</name>
    <dbReference type="NCBI Taxonomy" id="1802045"/>
    <lineage>
        <taxon>Bacteria</taxon>
        <taxon>Candidatus Roizmaniibacteriota</taxon>
    </lineage>
</organism>
<keyword evidence="1" id="KW-0472">Membrane</keyword>
<feature type="transmembrane region" description="Helical" evidence="1">
    <location>
        <begin position="329"/>
        <end position="347"/>
    </location>
</feature>
<keyword evidence="1" id="KW-0812">Transmembrane</keyword>
<dbReference type="Pfam" id="PF13399">
    <property type="entry name" value="LytR_C"/>
    <property type="match status" value="1"/>
</dbReference>
<proteinExistence type="predicted"/>
<dbReference type="Gene3D" id="3.30.70.2390">
    <property type="match status" value="1"/>
</dbReference>
<accession>A0A1F7HIX2</accession>
<evidence type="ECO:0000259" key="2">
    <source>
        <dbReference type="Pfam" id="PF13399"/>
    </source>
</evidence>
<evidence type="ECO:0000313" key="4">
    <source>
        <dbReference type="Proteomes" id="UP000177199"/>
    </source>
</evidence>
<name>A0A1F7HIX2_9BACT</name>
<dbReference type="Proteomes" id="UP000177199">
    <property type="component" value="Unassembled WGS sequence"/>
</dbReference>
<reference evidence="3 4" key="1">
    <citation type="journal article" date="2016" name="Nat. Commun.">
        <title>Thousands of microbial genomes shed light on interconnected biogeochemical processes in an aquifer system.</title>
        <authorList>
            <person name="Anantharaman K."/>
            <person name="Brown C.T."/>
            <person name="Hug L.A."/>
            <person name="Sharon I."/>
            <person name="Castelle C.J."/>
            <person name="Probst A.J."/>
            <person name="Thomas B.C."/>
            <person name="Singh A."/>
            <person name="Wilkins M.J."/>
            <person name="Karaoz U."/>
            <person name="Brodie E.L."/>
            <person name="Williams K.H."/>
            <person name="Hubbard S.S."/>
            <person name="Banfield J.F."/>
        </authorList>
    </citation>
    <scope>NUCLEOTIDE SEQUENCE [LARGE SCALE GENOMIC DNA]</scope>
</reference>
<dbReference type="Gene3D" id="3.30.1490.300">
    <property type="match status" value="1"/>
</dbReference>
<sequence length="476" mass="54311">MLYLYIDRYRIKLLYLKRSILGQYEATYFEKKYELELLENGKVKNIDVLASSLKDALGNIPEGYDKHVFLIIPQTSTSFIKAEIPKDIAPSAINSFILDKARSTLLSNFDNSYYDYFINDFDNQKQVNFFSIGADALEGYVETLNLLGLKLVSILPETLAVFKLFEKTLRKEKKENILYVSYDGDFAYGFLFDTGGLRSDKKWTTKVEDNKQLESLLKEKKEEYEKEGTVLNRIILSGTGSEDIRQDTFTKNVGVWTNPLKRIIPNFYSDYIKMIILQSGKTFPILSFDMCFGAFIFAQENKDFQILKKPIKKTKGMSSFKMPNIRKEILIFLAAALLSFGIFFALYRSNINWSSLNFFANTQPTPTIEEKAPTPTPTPKVIKEELRVKILNGSGIAGRAGEVEDIVNELGYTETVTDNAENFDYTTTEIQVKKSFSHVIDVLTDDLSEYLSSPKVTTLEEDDTSDVIIIVATDFK</sequence>
<keyword evidence="1" id="KW-1133">Transmembrane helix</keyword>
<evidence type="ECO:0000256" key="1">
    <source>
        <dbReference type="SAM" id="Phobius"/>
    </source>
</evidence>
<dbReference type="EMBL" id="MFZV01000018">
    <property type="protein sequence ID" value="OGK31161.1"/>
    <property type="molecule type" value="Genomic_DNA"/>
</dbReference>
<comment type="caution">
    <text evidence="3">The sequence shown here is derived from an EMBL/GenBank/DDBJ whole genome shotgun (WGS) entry which is preliminary data.</text>
</comment>
<evidence type="ECO:0000313" key="3">
    <source>
        <dbReference type="EMBL" id="OGK31161.1"/>
    </source>
</evidence>